<gene>
    <name evidence="4" type="ORF">EZS28_004272</name>
</gene>
<evidence type="ECO:0000256" key="1">
    <source>
        <dbReference type="ARBA" id="ARBA00008874"/>
    </source>
</evidence>
<dbReference type="Gene3D" id="1.10.510.10">
    <property type="entry name" value="Transferase(Phosphotransferase) domain 1"/>
    <property type="match status" value="1"/>
</dbReference>
<keyword evidence="4" id="KW-0418">Kinase</keyword>
<dbReference type="OrthoDB" id="1022360at2759"/>
<dbReference type="EMBL" id="SNRW01000602">
    <property type="protein sequence ID" value="KAA6400203.1"/>
    <property type="molecule type" value="Genomic_DNA"/>
</dbReference>
<dbReference type="PROSITE" id="PS50011">
    <property type="entry name" value="PROTEIN_KINASE_DOM"/>
    <property type="match status" value="1"/>
</dbReference>
<feature type="compositionally biased region" description="Polar residues" evidence="2">
    <location>
        <begin position="411"/>
        <end position="426"/>
    </location>
</feature>
<evidence type="ECO:0000313" key="4">
    <source>
        <dbReference type="EMBL" id="KAA6400203.1"/>
    </source>
</evidence>
<organism evidence="4 5">
    <name type="scientific">Streblomastix strix</name>
    <dbReference type="NCBI Taxonomy" id="222440"/>
    <lineage>
        <taxon>Eukaryota</taxon>
        <taxon>Metamonada</taxon>
        <taxon>Preaxostyla</taxon>
        <taxon>Oxymonadida</taxon>
        <taxon>Streblomastigidae</taxon>
        <taxon>Streblomastix</taxon>
    </lineage>
</organism>
<dbReference type="Proteomes" id="UP000324800">
    <property type="component" value="Unassembled WGS sequence"/>
</dbReference>
<protein>
    <submittedName>
        <fullName evidence="4">Putative Serine/threonine-protein kinase OSR1</fullName>
    </submittedName>
</protein>
<evidence type="ECO:0000259" key="3">
    <source>
        <dbReference type="PROSITE" id="PS50011"/>
    </source>
</evidence>
<dbReference type="Pfam" id="PF00069">
    <property type="entry name" value="Pkinase"/>
    <property type="match status" value="1"/>
</dbReference>
<dbReference type="Gene3D" id="3.30.200.20">
    <property type="entry name" value="Phosphorylase Kinase, domain 1"/>
    <property type="match status" value="1"/>
</dbReference>
<dbReference type="GO" id="GO:0043539">
    <property type="term" value="F:protein serine/threonine kinase activator activity"/>
    <property type="evidence" value="ECO:0007669"/>
    <property type="project" value="InterPro"/>
</dbReference>
<dbReference type="GO" id="GO:0005524">
    <property type="term" value="F:ATP binding"/>
    <property type="evidence" value="ECO:0007669"/>
    <property type="project" value="InterPro"/>
</dbReference>
<evidence type="ECO:0000313" key="5">
    <source>
        <dbReference type="Proteomes" id="UP000324800"/>
    </source>
</evidence>
<dbReference type="PANTHER" id="PTHR48014:SF21">
    <property type="entry name" value="SERINE_THREONINE-PROTEIN KINASE FRAY2"/>
    <property type="match status" value="1"/>
</dbReference>
<feature type="domain" description="Protein kinase" evidence="3">
    <location>
        <begin position="14"/>
        <end position="358"/>
    </location>
</feature>
<dbReference type="GO" id="GO:0004672">
    <property type="term" value="F:protein kinase activity"/>
    <property type="evidence" value="ECO:0007669"/>
    <property type="project" value="InterPro"/>
</dbReference>
<dbReference type="InterPro" id="IPR000719">
    <property type="entry name" value="Prot_kinase_dom"/>
</dbReference>
<feature type="region of interest" description="Disordered" evidence="2">
    <location>
        <begin position="232"/>
        <end position="256"/>
    </location>
</feature>
<sequence length="481" mass="54832">MESKFVFPSRASGYQLLYEVDHGSSYKVWRAHCVPLNQDISIKIIDLEKIVVTFNSILREIQVLSLSNHKNIKNVLCSFVYESELWIVFPLFIGSCHSMIQTVFKHGFNENVIAVILKNVLQALEYIHNQGQIHRDIKASSILISAYGSVTLSDFGACSLLIENVQRIQHHHTFIGTPCWMAPEQIDTNLGYDSRIDIWAIGITAIELANGQAPHSELPQMNVLTQILKSPPPLLTDNEIDDDEDESDSDSDSESDSIIVEQLKLTIRKITTSIQIKDTSHSNKINEQNNLIQSSIDEEDGLKHSSWIQISKEKQIPPEILSNSTPFSLEFKDFVNQCLQKDPQKRPSASKLLEHKFLKHTKSEDFIIKDILKWIISDHEITKLQHLTKHTYTRPLHILHHSPIQDHTSESPKSLTNSTSNKEGLLSSHQNSAFESIIVSVDGAESQIDNISDVEQMKFKDSRNLWDFEMDNKIQKHIQEQ</sequence>
<name>A0A5J4WZC7_9EUKA</name>
<accession>A0A5J4WZC7</accession>
<comment type="caution">
    <text evidence="4">The sequence shown here is derived from an EMBL/GenBank/DDBJ whole genome shotgun (WGS) entry which is preliminary data.</text>
</comment>
<dbReference type="SUPFAM" id="SSF56112">
    <property type="entry name" value="Protein kinase-like (PK-like)"/>
    <property type="match status" value="1"/>
</dbReference>
<keyword evidence="4" id="KW-0808">Transferase</keyword>
<dbReference type="InterPro" id="IPR011009">
    <property type="entry name" value="Kinase-like_dom_sf"/>
</dbReference>
<dbReference type="AlphaFoldDB" id="A0A5J4WZC7"/>
<proteinExistence type="inferred from homology"/>
<evidence type="ECO:0000256" key="2">
    <source>
        <dbReference type="SAM" id="MobiDB-lite"/>
    </source>
</evidence>
<dbReference type="PANTHER" id="PTHR48014">
    <property type="entry name" value="SERINE/THREONINE-PROTEIN KINASE FRAY2"/>
    <property type="match status" value="1"/>
</dbReference>
<feature type="compositionally biased region" description="Acidic residues" evidence="2">
    <location>
        <begin position="238"/>
        <end position="255"/>
    </location>
</feature>
<feature type="region of interest" description="Disordered" evidence="2">
    <location>
        <begin position="403"/>
        <end position="426"/>
    </location>
</feature>
<reference evidence="4 5" key="1">
    <citation type="submission" date="2019-03" db="EMBL/GenBank/DDBJ databases">
        <title>Single cell metagenomics reveals metabolic interactions within the superorganism composed of flagellate Streblomastix strix and complex community of Bacteroidetes bacteria on its surface.</title>
        <authorList>
            <person name="Treitli S.C."/>
            <person name="Kolisko M."/>
            <person name="Husnik F."/>
            <person name="Keeling P."/>
            <person name="Hampl V."/>
        </authorList>
    </citation>
    <scope>NUCLEOTIDE SEQUENCE [LARGE SCALE GENOMIC DNA]</scope>
    <source>
        <strain evidence="4">ST1C</strain>
    </source>
</reference>
<comment type="similarity">
    <text evidence="1">Belongs to the protein kinase superfamily. STE Ser/Thr protein kinase family. STE20 subfamily.</text>
</comment>
<dbReference type="InterPro" id="IPR047173">
    <property type="entry name" value="STRAD_A/B-like"/>
</dbReference>